<name>A0ABV7WD69_9MICO</name>
<dbReference type="EMBL" id="JBHRWW010000002">
    <property type="protein sequence ID" value="MFC3687430.1"/>
    <property type="molecule type" value="Genomic_DNA"/>
</dbReference>
<feature type="region of interest" description="Disordered" evidence="1">
    <location>
        <begin position="1"/>
        <end position="23"/>
    </location>
</feature>
<evidence type="ECO:0000313" key="4">
    <source>
        <dbReference type="Proteomes" id="UP001595685"/>
    </source>
</evidence>
<gene>
    <name evidence="3" type="ORF">ACFOLH_03650</name>
</gene>
<feature type="transmembrane region" description="Helical" evidence="2">
    <location>
        <begin position="78"/>
        <end position="96"/>
    </location>
</feature>
<feature type="transmembrane region" description="Helical" evidence="2">
    <location>
        <begin position="51"/>
        <end position="72"/>
    </location>
</feature>
<reference evidence="4" key="1">
    <citation type="journal article" date="2019" name="Int. J. Syst. Evol. Microbiol.">
        <title>The Global Catalogue of Microorganisms (GCM) 10K type strain sequencing project: providing services to taxonomists for standard genome sequencing and annotation.</title>
        <authorList>
            <consortium name="The Broad Institute Genomics Platform"/>
            <consortium name="The Broad Institute Genome Sequencing Center for Infectious Disease"/>
            <person name="Wu L."/>
            <person name="Ma J."/>
        </authorList>
    </citation>
    <scope>NUCLEOTIDE SEQUENCE [LARGE SCALE GENOMIC DNA]</scope>
    <source>
        <strain evidence="4">NCAIM B.02333</strain>
    </source>
</reference>
<dbReference type="Pfam" id="PF09656">
    <property type="entry name" value="PGPGW"/>
    <property type="match status" value="1"/>
</dbReference>
<protein>
    <submittedName>
        <fullName evidence="3">PGPGW domain-containing protein</fullName>
    </submittedName>
</protein>
<sequence>MERTAPDVEEDPVLGDPATRPGRRSPRWWRHLRARTRAVRARVRRTTVGRVGWRIGVGVVGGLLLVVGVVAIPGPGQGWALVFLALAILSTEFRWANRARTALWVRLVRARRAYAAMSPARRALVVVGLVLLVAVCLAAAWWVSLLLAGIPGWVPSPAADLLDRVPGVD</sequence>
<comment type="caution">
    <text evidence="3">The sequence shown here is derived from an EMBL/GenBank/DDBJ whole genome shotgun (WGS) entry which is preliminary data.</text>
</comment>
<dbReference type="Proteomes" id="UP001595685">
    <property type="component" value="Unassembled WGS sequence"/>
</dbReference>
<accession>A0ABV7WD69</accession>
<keyword evidence="4" id="KW-1185">Reference proteome</keyword>
<dbReference type="InterPro" id="IPR019099">
    <property type="entry name" value="Uncharacterised_PGPGW_TM"/>
</dbReference>
<keyword evidence="2" id="KW-0812">Transmembrane</keyword>
<keyword evidence="2" id="KW-1133">Transmembrane helix</keyword>
<feature type="transmembrane region" description="Helical" evidence="2">
    <location>
        <begin position="123"/>
        <end position="143"/>
    </location>
</feature>
<evidence type="ECO:0000256" key="2">
    <source>
        <dbReference type="SAM" id="Phobius"/>
    </source>
</evidence>
<keyword evidence="2" id="KW-0472">Membrane</keyword>
<evidence type="ECO:0000256" key="1">
    <source>
        <dbReference type="SAM" id="MobiDB-lite"/>
    </source>
</evidence>
<evidence type="ECO:0000313" key="3">
    <source>
        <dbReference type="EMBL" id="MFC3687430.1"/>
    </source>
</evidence>
<proteinExistence type="predicted"/>
<organism evidence="3 4">
    <name type="scientific">Aquipuribacter hungaricus</name>
    <dbReference type="NCBI Taxonomy" id="545624"/>
    <lineage>
        <taxon>Bacteria</taxon>
        <taxon>Bacillati</taxon>
        <taxon>Actinomycetota</taxon>
        <taxon>Actinomycetes</taxon>
        <taxon>Micrococcales</taxon>
        <taxon>Intrasporangiaceae</taxon>
        <taxon>Aquipuribacter</taxon>
    </lineage>
</organism>
<dbReference type="RefSeq" id="WP_340290161.1">
    <property type="nucleotide sequence ID" value="NZ_JBBEOI010000015.1"/>
</dbReference>